<keyword evidence="5" id="KW-0479">Metal-binding</keyword>
<dbReference type="FunFam" id="3.30.70.360:FF:000001">
    <property type="entry name" value="N-acetyldiaminopimelate deacetylase"/>
    <property type="match status" value="1"/>
</dbReference>
<feature type="binding site" evidence="5">
    <location>
        <position position="430"/>
    </location>
    <ligand>
        <name>Mn(2+)</name>
        <dbReference type="ChEBI" id="CHEBI:29035"/>
        <label>2</label>
    </ligand>
</feature>
<organism evidence="7 8">
    <name type="scientific">Thlaspi arvense</name>
    <name type="common">Field penny-cress</name>
    <dbReference type="NCBI Taxonomy" id="13288"/>
    <lineage>
        <taxon>Eukaryota</taxon>
        <taxon>Viridiplantae</taxon>
        <taxon>Streptophyta</taxon>
        <taxon>Embryophyta</taxon>
        <taxon>Tracheophyta</taxon>
        <taxon>Spermatophyta</taxon>
        <taxon>Magnoliopsida</taxon>
        <taxon>eudicotyledons</taxon>
        <taxon>Gunneridae</taxon>
        <taxon>Pentapetalae</taxon>
        <taxon>rosids</taxon>
        <taxon>malvids</taxon>
        <taxon>Brassicales</taxon>
        <taxon>Brassicaceae</taxon>
        <taxon>Thlaspideae</taxon>
        <taxon>Thlaspi</taxon>
    </lineage>
</organism>
<evidence type="ECO:0000256" key="4">
    <source>
        <dbReference type="ARBA" id="ARBA00023211"/>
    </source>
</evidence>
<evidence type="ECO:0000313" key="8">
    <source>
        <dbReference type="Proteomes" id="UP000836841"/>
    </source>
</evidence>
<evidence type="ECO:0000256" key="5">
    <source>
        <dbReference type="PIRSR" id="PIRSR005962-1"/>
    </source>
</evidence>
<feature type="binding site" evidence="5">
    <location>
        <position position="174"/>
    </location>
    <ligand>
        <name>Mn(2+)</name>
        <dbReference type="ChEBI" id="CHEBI:29035"/>
        <label>2</label>
    </ligand>
</feature>
<dbReference type="GO" id="GO:0009850">
    <property type="term" value="P:auxin metabolic process"/>
    <property type="evidence" value="ECO:0007669"/>
    <property type="project" value="InterPro"/>
</dbReference>
<dbReference type="InterPro" id="IPR002933">
    <property type="entry name" value="Peptidase_M20"/>
</dbReference>
<dbReference type="InterPro" id="IPR044757">
    <property type="entry name" value="ILR1-like_Hyd"/>
</dbReference>
<dbReference type="InterPro" id="IPR036264">
    <property type="entry name" value="Bact_exopeptidase_dim_dom"/>
</dbReference>
<name>A0AAU9RCE6_THLAR</name>
<comment type="cofactor">
    <cofactor evidence="5">
        <name>Mn(2+)</name>
        <dbReference type="ChEBI" id="CHEBI:29035"/>
    </cofactor>
    <text evidence="5">The Mn(2+) ion enhances activity.</text>
</comment>
<dbReference type="GO" id="GO:0009694">
    <property type="term" value="P:jasmonic acid metabolic process"/>
    <property type="evidence" value="ECO:0007669"/>
    <property type="project" value="TreeGrafter"/>
</dbReference>
<feature type="binding site" evidence="5">
    <location>
        <position position="208"/>
    </location>
    <ligand>
        <name>Mn(2+)</name>
        <dbReference type="ChEBI" id="CHEBI:29035"/>
        <label>2</label>
    </ligand>
</feature>
<keyword evidence="3" id="KW-0378">Hydrolase</keyword>
<dbReference type="GO" id="GO:0016787">
    <property type="term" value="F:hydrolase activity"/>
    <property type="evidence" value="ECO:0007669"/>
    <property type="project" value="UniProtKB-KW"/>
</dbReference>
<evidence type="ECO:0000313" key="7">
    <source>
        <dbReference type="EMBL" id="CAH2035590.1"/>
    </source>
</evidence>
<dbReference type="Pfam" id="PF01546">
    <property type="entry name" value="Peptidase_M20"/>
    <property type="match status" value="1"/>
</dbReference>
<feature type="signal peptide" evidence="6">
    <location>
        <begin position="1"/>
        <end position="25"/>
    </location>
</feature>
<dbReference type="EMBL" id="OU466857">
    <property type="protein sequence ID" value="CAH2035590.1"/>
    <property type="molecule type" value="Genomic_DNA"/>
</dbReference>
<reference evidence="7 8" key="1">
    <citation type="submission" date="2022-03" db="EMBL/GenBank/DDBJ databases">
        <authorList>
            <person name="Nunn A."/>
            <person name="Chopra R."/>
            <person name="Nunn A."/>
            <person name="Contreras Garrido A."/>
        </authorList>
    </citation>
    <scope>NUCLEOTIDE SEQUENCE [LARGE SCALE GENOMIC DNA]</scope>
</reference>
<keyword evidence="4 5" id="KW-0464">Manganese</keyword>
<feature type="binding site" evidence="5">
    <location>
        <position position="232"/>
    </location>
    <ligand>
        <name>Mn(2+)</name>
        <dbReference type="ChEBI" id="CHEBI:29035"/>
        <label>2</label>
    </ligand>
</feature>
<evidence type="ECO:0000256" key="1">
    <source>
        <dbReference type="ARBA" id="ARBA00006153"/>
    </source>
</evidence>
<proteinExistence type="inferred from homology"/>
<dbReference type="PIRSF" id="PIRSF005962">
    <property type="entry name" value="Pept_M20D_amidohydro"/>
    <property type="match status" value="1"/>
</dbReference>
<dbReference type="SUPFAM" id="SSF55031">
    <property type="entry name" value="Bacterial exopeptidase dimerisation domain"/>
    <property type="match status" value="1"/>
</dbReference>
<evidence type="ECO:0000256" key="6">
    <source>
        <dbReference type="SAM" id="SignalP"/>
    </source>
</evidence>
<dbReference type="InterPro" id="IPR017439">
    <property type="entry name" value="Amidohydrolase"/>
</dbReference>
<evidence type="ECO:0000256" key="2">
    <source>
        <dbReference type="ARBA" id="ARBA00022729"/>
    </source>
</evidence>
<dbReference type="CDD" id="cd08017">
    <property type="entry name" value="M20_IAA_Hyd"/>
    <property type="match status" value="1"/>
</dbReference>
<dbReference type="NCBIfam" id="TIGR01891">
    <property type="entry name" value="amidohydrolases"/>
    <property type="match status" value="1"/>
</dbReference>
<dbReference type="Gene3D" id="3.30.70.360">
    <property type="match status" value="1"/>
</dbReference>
<dbReference type="PANTHER" id="PTHR11014:SF62">
    <property type="entry name" value="IAA-AMINO ACID HYDROLASE ILR1-LIKE 6"/>
    <property type="match status" value="1"/>
</dbReference>
<dbReference type="PANTHER" id="PTHR11014">
    <property type="entry name" value="PEPTIDASE M20 FAMILY MEMBER"/>
    <property type="match status" value="1"/>
</dbReference>
<feature type="chain" id="PRO_5043617087" description="IAA-amino acid hydrolase ILR1-like 6" evidence="6">
    <location>
        <begin position="26"/>
        <end position="461"/>
    </location>
</feature>
<feature type="binding site" evidence="5">
    <location>
        <position position="172"/>
    </location>
    <ligand>
        <name>Mn(2+)</name>
        <dbReference type="ChEBI" id="CHEBI:29035"/>
        <label>2</label>
    </ligand>
</feature>
<dbReference type="AlphaFoldDB" id="A0AAU9RCE6"/>
<dbReference type="SUPFAM" id="SSF53187">
    <property type="entry name" value="Zn-dependent exopeptidases"/>
    <property type="match status" value="1"/>
</dbReference>
<gene>
    <name evidence="7" type="ORF">TAV2_LOCUS72</name>
</gene>
<dbReference type="GO" id="GO:0046872">
    <property type="term" value="F:metal ion binding"/>
    <property type="evidence" value="ECO:0007669"/>
    <property type="project" value="UniProtKB-KW"/>
</dbReference>
<evidence type="ECO:0008006" key="9">
    <source>
        <dbReference type="Google" id="ProtNLM"/>
    </source>
</evidence>
<comment type="similarity">
    <text evidence="1">Belongs to the peptidase M20 family.</text>
</comment>
<dbReference type="Proteomes" id="UP000836841">
    <property type="component" value="Chromosome 1"/>
</dbReference>
<keyword evidence="2 6" id="KW-0732">Signal</keyword>
<keyword evidence="8" id="KW-1185">Reference proteome</keyword>
<sequence>MDNLQNLNLLSISLTIIINLSLTIATELPFIEVNYPNNMLLRSMPTKNQSSGLQTRVGSDECRVWTHACSDEVLRLAHEPENVAWLMRVRRTIHENPELAFEEYETSRLVRTELDRMGIRYRYPLAKTGIRAWIGSGGPPFVGVRADMDALPIQEAVEWKHKSKVAGKMHACGHDAHVTMLLGAAHILKSREHLLKGTVVLLFQPAEEAGNGAKKMIEDRALDDVEAIFAVHVSHEHQTGVIGSRSGPLLAGCGIFRAVITVEESGGSADLILAASSAVISLQGIVSREASPLDSQVVSVTSFDGGRSLDVAPDTVVLGGTFRAFSNSSFYYLMKRIQEVLVEQVGVFGCTATVNFFEKQNAIYPPTTNDDAMYKHLKKVTVDLLGDDHFEVAPQVMGAEDFAFYSEIIPAAFYFIGIRNEEIGAVHIGHSPHFMIDEDSLPVGAAVHAAVAERYLNDKRS</sequence>
<accession>A0AAU9RCE6</accession>
<protein>
    <recommendedName>
        <fullName evidence="9">IAA-amino acid hydrolase ILR1-like 6</fullName>
    </recommendedName>
</protein>
<dbReference type="Gene3D" id="3.40.630.10">
    <property type="entry name" value="Zn peptidases"/>
    <property type="match status" value="1"/>
</dbReference>
<evidence type="ECO:0000256" key="3">
    <source>
        <dbReference type="ARBA" id="ARBA00022801"/>
    </source>
</evidence>